<comment type="caution">
    <text evidence="1">The sequence shown here is derived from an EMBL/GenBank/DDBJ whole genome shotgun (WGS) entry which is preliminary data.</text>
</comment>
<keyword evidence="2" id="KW-1185">Reference proteome</keyword>
<gene>
    <name evidence="1" type="ORF">RRF57_010849</name>
</gene>
<dbReference type="AlphaFoldDB" id="A0AAN7ZCT0"/>
<proteinExistence type="predicted"/>
<name>A0AAN7ZCT0_9PEZI</name>
<sequence length="67" mass="6966">MERRVAANENTPATMVTAVANFSPVPPGAISTSRSGVGPYLQMQRRRGVFTGNSQGVGEATSSTIVV</sequence>
<protein>
    <submittedName>
        <fullName evidence="1">Uncharacterized protein</fullName>
    </submittedName>
</protein>
<organism evidence="1 2">
    <name type="scientific">Xylaria bambusicola</name>
    <dbReference type="NCBI Taxonomy" id="326684"/>
    <lineage>
        <taxon>Eukaryota</taxon>
        <taxon>Fungi</taxon>
        <taxon>Dikarya</taxon>
        <taxon>Ascomycota</taxon>
        <taxon>Pezizomycotina</taxon>
        <taxon>Sordariomycetes</taxon>
        <taxon>Xylariomycetidae</taxon>
        <taxon>Xylariales</taxon>
        <taxon>Xylariaceae</taxon>
        <taxon>Xylaria</taxon>
    </lineage>
</organism>
<reference evidence="1 2" key="1">
    <citation type="submission" date="2023-10" db="EMBL/GenBank/DDBJ databases">
        <title>Draft genome sequence of Xylaria bambusicola isolate GMP-LS, the root and basal stem rot pathogen of sugarcane in Indonesia.</title>
        <authorList>
            <person name="Selvaraj P."/>
            <person name="Muralishankar V."/>
            <person name="Muruganantham S."/>
            <person name="Sp S."/>
            <person name="Haryani S."/>
            <person name="Lau K.J.X."/>
            <person name="Naqvi N.I."/>
        </authorList>
    </citation>
    <scope>NUCLEOTIDE SEQUENCE [LARGE SCALE GENOMIC DNA]</scope>
    <source>
        <strain evidence="1">GMP-LS</strain>
    </source>
</reference>
<dbReference type="Proteomes" id="UP001305414">
    <property type="component" value="Unassembled WGS sequence"/>
</dbReference>
<evidence type="ECO:0000313" key="1">
    <source>
        <dbReference type="EMBL" id="KAK5635136.1"/>
    </source>
</evidence>
<accession>A0AAN7ZCT0</accession>
<dbReference type="EMBL" id="JAWHQM010000049">
    <property type="protein sequence ID" value="KAK5635136.1"/>
    <property type="molecule type" value="Genomic_DNA"/>
</dbReference>
<evidence type="ECO:0000313" key="2">
    <source>
        <dbReference type="Proteomes" id="UP001305414"/>
    </source>
</evidence>